<evidence type="ECO:0000256" key="2">
    <source>
        <dbReference type="ARBA" id="ARBA00023125"/>
    </source>
</evidence>
<keyword evidence="5" id="KW-0378">Hydrolase</keyword>
<dbReference type="InterPro" id="IPR002577">
    <property type="entry name" value="HTH_HxlR"/>
</dbReference>
<proteinExistence type="predicted"/>
<evidence type="ECO:0000313" key="6">
    <source>
        <dbReference type="Proteomes" id="UP000637628"/>
    </source>
</evidence>
<dbReference type="InterPro" id="IPR036388">
    <property type="entry name" value="WH-like_DNA-bd_sf"/>
</dbReference>
<dbReference type="SUPFAM" id="SSF46785">
    <property type="entry name" value="Winged helix' DNA-binding domain"/>
    <property type="match status" value="1"/>
</dbReference>
<comment type="caution">
    <text evidence="5">The sequence shown here is derived from an EMBL/GenBank/DDBJ whole genome shotgun (WGS) entry which is preliminary data.</text>
</comment>
<gene>
    <name evidence="5" type="ORF">Adu01nite_16980</name>
</gene>
<organism evidence="5 6">
    <name type="scientific">Paractinoplanes durhamensis</name>
    <dbReference type="NCBI Taxonomy" id="113563"/>
    <lineage>
        <taxon>Bacteria</taxon>
        <taxon>Bacillati</taxon>
        <taxon>Actinomycetota</taxon>
        <taxon>Actinomycetes</taxon>
        <taxon>Micromonosporales</taxon>
        <taxon>Micromonosporaceae</taxon>
        <taxon>Paractinoplanes</taxon>
    </lineage>
</organism>
<dbReference type="Pfam" id="PF01638">
    <property type="entry name" value="HxlR"/>
    <property type="match status" value="1"/>
</dbReference>
<evidence type="ECO:0000256" key="1">
    <source>
        <dbReference type="ARBA" id="ARBA00023015"/>
    </source>
</evidence>
<dbReference type="InterPro" id="IPR036390">
    <property type="entry name" value="WH_DNA-bd_sf"/>
</dbReference>
<keyword evidence="2" id="KW-0238">DNA-binding</keyword>
<accession>A0ABQ3YRY6</accession>
<evidence type="ECO:0000259" key="4">
    <source>
        <dbReference type="PROSITE" id="PS51118"/>
    </source>
</evidence>
<dbReference type="PROSITE" id="PS51118">
    <property type="entry name" value="HTH_HXLR"/>
    <property type="match status" value="1"/>
</dbReference>
<dbReference type="GO" id="GO:0016787">
    <property type="term" value="F:hydrolase activity"/>
    <property type="evidence" value="ECO:0007669"/>
    <property type="project" value="UniProtKB-KW"/>
</dbReference>
<reference evidence="5 6" key="1">
    <citation type="submission" date="2021-01" db="EMBL/GenBank/DDBJ databases">
        <title>Whole genome shotgun sequence of Actinoplanes durhamensis NBRC 14914.</title>
        <authorList>
            <person name="Komaki H."/>
            <person name="Tamura T."/>
        </authorList>
    </citation>
    <scope>NUCLEOTIDE SEQUENCE [LARGE SCALE GENOMIC DNA]</scope>
    <source>
        <strain evidence="5 6">NBRC 14914</strain>
    </source>
</reference>
<dbReference type="EMBL" id="BOML01000013">
    <property type="protein sequence ID" value="GIE00348.1"/>
    <property type="molecule type" value="Genomic_DNA"/>
</dbReference>
<dbReference type="PANTHER" id="PTHR33204">
    <property type="entry name" value="TRANSCRIPTIONAL REGULATOR, MARR FAMILY"/>
    <property type="match status" value="1"/>
</dbReference>
<sequence>MTAACRTGEHDKHDVYAVLCPCRDVFEVLTNKWSALTIGALADGPQRYTALQTRLQGVSPKVLSATVRRLEAYGFLTRTVYPAVPSHVVYELTDLGHSVCAPLAALSDWVEEHVDRIRAAAK</sequence>
<feature type="domain" description="HTH hxlR-type" evidence="4">
    <location>
        <begin position="20"/>
        <end position="118"/>
    </location>
</feature>
<dbReference type="Proteomes" id="UP000637628">
    <property type="component" value="Unassembled WGS sequence"/>
</dbReference>
<dbReference type="RefSeq" id="WP_203725966.1">
    <property type="nucleotide sequence ID" value="NZ_BAAATX010000002.1"/>
</dbReference>
<keyword evidence="6" id="KW-1185">Reference proteome</keyword>
<name>A0ABQ3YRY6_9ACTN</name>
<keyword evidence="1" id="KW-0805">Transcription regulation</keyword>
<evidence type="ECO:0000313" key="5">
    <source>
        <dbReference type="EMBL" id="GIE00348.1"/>
    </source>
</evidence>
<keyword evidence="3" id="KW-0804">Transcription</keyword>
<dbReference type="Gene3D" id="1.10.10.10">
    <property type="entry name" value="Winged helix-like DNA-binding domain superfamily/Winged helix DNA-binding domain"/>
    <property type="match status" value="1"/>
</dbReference>
<dbReference type="PANTHER" id="PTHR33204:SF18">
    <property type="entry name" value="TRANSCRIPTIONAL REGULATORY PROTEIN"/>
    <property type="match status" value="1"/>
</dbReference>
<protein>
    <submittedName>
        <fullName evidence="5">Cinnamoyl ester hydrolase</fullName>
    </submittedName>
</protein>
<evidence type="ECO:0000256" key="3">
    <source>
        <dbReference type="ARBA" id="ARBA00023163"/>
    </source>
</evidence>